<dbReference type="InterPro" id="IPR004399">
    <property type="entry name" value="HMP/HMP-P_kinase_dom"/>
</dbReference>
<dbReference type="UniPathway" id="UPA00060">
    <property type="reaction ID" value="UER00138"/>
</dbReference>
<dbReference type="EMBL" id="LUUK01000167">
    <property type="protein sequence ID" value="OAI18612.1"/>
    <property type="molecule type" value="Genomic_DNA"/>
</dbReference>
<dbReference type="PANTHER" id="PTHR20858">
    <property type="entry name" value="PHOSPHOMETHYLPYRIMIDINE KINASE"/>
    <property type="match status" value="1"/>
</dbReference>
<evidence type="ECO:0000256" key="1">
    <source>
        <dbReference type="ARBA" id="ARBA00004948"/>
    </source>
</evidence>
<dbReference type="GO" id="GO:0008972">
    <property type="term" value="F:phosphomethylpyrimidine kinase activity"/>
    <property type="evidence" value="ECO:0007669"/>
    <property type="project" value="InterPro"/>
</dbReference>
<keyword evidence="4" id="KW-0418">Kinase</keyword>
<sequence length="259" mass="27737">MTRPIVLCFSGHDPSGGAGVQADIETIVSHRCHAASIITALTEQDSRNVKKVLPQRPQDVVNQAQTLLEDFQVAAIKIGLLGSAEIAVAVADVIRQAGKVPVVLDPVLAAGGGTDLAGRELITAIVEHLLPLSTLATPNSIEARRLAGVDDLTACGATLRQFGAEHVLITGTHEDSALVHNRLFGPESLDETFNWERLPYHYHGSGCTLASAVAALLAQGLDLFSAVNEAQEFTWQSLQAAYRPGQGQHNPERWFWLDS</sequence>
<proteinExistence type="predicted"/>
<comment type="caution">
    <text evidence="4">The sequence shown here is derived from an EMBL/GenBank/DDBJ whole genome shotgun (WGS) entry which is preliminary data.</text>
</comment>
<dbReference type="GO" id="GO:0008902">
    <property type="term" value="F:hydroxymethylpyrimidine kinase activity"/>
    <property type="evidence" value="ECO:0007669"/>
    <property type="project" value="UniProtKB-EC"/>
</dbReference>
<dbReference type="STRING" id="702114.A1355_05740"/>
<dbReference type="SUPFAM" id="SSF53613">
    <property type="entry name" value="Ribokinase-like"/>
    <property type="match status" value="1"/>
</dbReference>
<dbReference type="Proteomes" id="UP000077628">
    <property type="component" value="Unassembled WGS sequence"/>
</dbReference>
<dbReference type="GO" id="GO:0009229">
    <property type="term" value="P:thiamine diphosphate biosynthetic process"/>
    <property type="evidence" value="ECO:0007669"/>
    <property type="project" value="UniProtKB-UniPathway"/>
</dbReference>
<feature type="domain" description="Pyridoxamine kinase/Phosphomethylpyrimidine kinase" evidence="3">
    <location>
        <begin position="13"/>
        <end position="249"/>
    </location>
</feature>
<dbReference type="EC" id="2.7.1.49" evidence="2"/>
<evidence type="ECO:0000313" key="5">
    <source>
        <dbReference type="Proteomes" id="UP000077628"/>
    </source>
</evidence>
<reference evidence="5" key="1">
    <citation type="submission" date="2016-03" db="EMBL/GenBank/DDBJ databases">
        <authorList>
            <person name="Heylen K."/>
            <person name="De Vos P."/>
            <person name="Vekeman B."/>
        </authorList>
    </citation>
    <scope>NUCLEOTIDE SEQUENCE [LARGE SCALE GENOMIC DNA]</scope>
    <source>
        <strain evidence="5">R-45383</strain>
    </source>
</reference>
<name>A0A177NL87_9GAMM</name>
<organism evidence="4 5">
    <name type="scientific">Methylomonas koyamae</name>
    <dbReference type="NCBI Taxonomy" id="702114"/>
    <lineage>
        <taxon>Bacteria</taxon>
        <taxon>Pseudomonadati</taxon>
        <taxon>Pseudomonadota</taxon>
        <taxon>Gammaproteobacteria</taxon>
        <taxon>Methylococcales</taxon>
        <taxon>Methylococcaceae</taxon>
        <taxon>Methylomonas</taxon>
    </lineage>
</organism>
<gene>
    <name evidence="4" type="ORF">A1355_05740</name>
</gene>
<accession>A0A177NL87</accession>
<dbReference type="CDD" id="cd01169">
    <property type="entry name" value="HMPP_kinase"/>
    <property type="match status" value="1"/>
</dbReference>
<keyword evidence="4" id="KW-0808">Transferase</keyword>
<dbReference type="Gene3D" id="3.40.1190.20">
    <property type="match status" value="1"/>
</dbReference>
<protein>
    <recommendedName>
        <fullName evidence="2">hydroxymethylpyrimidine kinase</fullName>
        <ecNumber evidence="2">2.7.1.49</ecNumber>
    </recommendedName>
</protein>
<evidence type="ECO:0000313" key="4">
    <source>
        <dbReference type="EMBL" id="OAI18612.1"/>
    </source>
</evidence>
<dbReference type="GO" id="GO:0009228">
    <property type="term" value="P:thiamine biosynthetic process"/>
    <property type="evidence" value="ECO:0007669"/>
    <property type="project" value="InterPro"/>
</dbReference>
<comment type="pathway">
    <text evidence="1">Cofactor biosynthesis; thiamine diphosphate biosynthesis.</text>
</comment>
<dbReference type="OrthoDB" id="9810880at2"/>
<evidence type="ECO:0000259" key="3">
    <source>
        <dbReference type="Pfam" id="PF08543"/>
    </source>
</evidence>
<dbReference type="Pfam" id="PF08543">
    <property type="entry name" value="Phos_pyr_kin"/>
    <property type="match status" value="1"/>
</dbReference>
<dbReference type="RefSeq" id="WP_064028553.1">
    <property type="nucleotide sequence ID" value="NZ_LUUK01000167.1"/>
</dbReference>
<dbReference type="PANTHER" id="PTHR20858:SF17">
    <property type="entry name" value="HYDROXYMETHYLPYRIMIDINE_PHOSPHOMETHYLPYRIMIDINE KINASE THI20-RELATED"/>
    <property type="match status" value="1"/>
</dbReference>
<evidence type="ECO:0000256" key="2">
    <source>
        <dbReference type="ARBA" id="ARBA00012135"/>
    </source>
</evidence>
<keyword evidence="5" id="KW-1185">Reference proteome</keyword>
<dbReference type="AlphaFoldDB" id="A0A177NL87"/>
<dbReference type="InterPro" id="IPR029056">
    <property type="entry name" value="Ribokinase-like"/>
</dbReference>
<dbReference type="GO" id="GO:0005829">
    <property type="term" value="C:cytosol"/>
    <property type="evidence" value="ECO:0007669"/>
    <property type="project" value="TreeGrafter"/>
</dbReference>
<dbReference type="InterPro" id="IPR013749">
    <property type="entry name" value="PM/HMP-P_kinase-1"/>
</dbReference>